<organism evidence="2 3">
    <name type="scientific">Segatella copri</name>
    <dbReference type="NCBI Taxonomy" id="165179"/>
    <lineage>
        <taxon>Bacteria</taxon>
        <taxon>Pseudomonadati</taxon>
        <taxon>Bacteroidota</taxon>
        <taxon>Bacteroidia</taxon>
        <taxon>Bacteroidales</taxon>
        <taxon>Prevotellaceae</taxon>
        <taxon>Segatella</taxon>
    </lineage>
</organism>
<gene>
    <name evidence="2" type="ORF">KSW82_16945</name>
</gene>
<feature type="domain" description="AAA-ATPase-like" evidence="1">
    <location>
        <begin position="1"/>
        <end position="131"/>
    </location>
</feature>
<sequence>EGKKELFKGLAIEQMEKEWTAYPVIHLDLSCGKYYSLENTYSILNGILEVEEKKYGLKVNPIDEKSFGGRLKNILLAATAQTGKQVVVLIDEYDAPMHDSVSDEELQKTIRNIMRDFFSPLKQQEGNIRFV</sequence>
<feature type="non-terminal residue" evidence="2">
    <location>
        <position position="1"/>
    </location>
</feature>
<dbReference type="RefSeq" id="WP_217745341.1">
    <property type="nucleotide sequence ID" value="NZ_JAHOEI010000226.1"/>
</dbReference>
<reference evidence="2" key="1">
    <citation type="submission" date="2021-06" db="EMBL/GenBank/DDBJ databases">
        <title>Collection of gut derived symbiotic bacterial strains cultured from healthy donors.</title>
        <authorList>
            <person name="Lin H."/>
            <person name="Littmann E."/>
            <person name="Pamer E.G."/>
        </authorList>
    </citation>
    <scope>NUCLEOTIDE SEQUENCE</scope>
    <source>
        <strain evidence="2">MSK.21.74</strain>
    </source>
</reference>
<dbReference type="PANTHER" id="PTHR34825:SF1">
    <property type="entry name" value="AAA-ATPASE-LIKE DOMAIN-CONTAINING PROTEIN"/>
    <property type="match status" value="1"/>
</dbReference>
<dbReference type="PANTHER" id="PTHR34825">
    <property type="entry name" value="CONSERVED PROTEIN, WITH A WEAK D-GALACTARATE DEHYDRATASE/ALTRONATE HYDROLASE DOMAIN"/>
    <property type="match status" value="1"/>
</dbReference>
<dbReference type="AlphaFoldDB" id="A0AAW4N831"/>
<proteinExistence type="predicted"/>
<dbReference type="InterPro" id="IPR018631">
    <property type="entry name" value="AAA-ATPase-like_dom"/>
</dbReference>
<dbReference type="Proteomes" id="UP001196765">
    <property type="component" value="Unassembled WGS sequence"/>
</dbReference>
<name>A0AAW4N831_9BACT</name>
<evidence type="ECO:0000259" key="1">
    <source>
        <dbReference type="Pfam" id="PF09820"/>
    </source>
</evidence>
<dbReference type="EMBL" id="JAHOEI010000226">
    <property type="protein sequence ID" value="MBV3389394.1"/>
    <property type="molecule type" value="Genomic_DNA"/>
</dbReference>
<protein>
    <submittedName>
        <fullName evidence="2">AAA family ATPase</fullName>
    </submittedName>
</protein>
<comment type="caution">
    <text evidence="2">The sequence shown here is derived from an EMBL/GenBank/DDBJ whole genome shotgun (WGS) entry which is preliminary data.</text>
</comment>
<accession>A0AAW4N831</accession>
<dbReference type="Pfam" id="PF09820">
    <property type="entry name" value="AAA-ATPase_like"/>
    <property type="match status" value="1"/>
</dbReference>
<evidence type="ECO:0000313" key="2">
    <source>
        <dbReference type="EMBL" id="MBV3389394.1"/>
    </source>
</evidence>
<feature type="non-terminal residue" evidence="2">
    <location>
        <position position="131"/>
    </location>
</feature>
<evidence type="ECO:0000313" key="3">
    <source>
        <dbReference type="Proteomes" id="UP001196765"/>
    </source>
</evidence>